<evidence type="ECO:0000256" key="1">
    <source>
        <dbReference type="ARBA" id="ARBA00005801"/>
    </source>
</evidence>
<keyword evidence="3" id="KW-0812">Transmembrane</keyword>
<dbReference type="PANTHER" id="PTHR30487:SF0">
    <property type="entry name" value="PREPILIN LEADER PEPTIDASE_N-METHYLTRANSFERASE-RELATED"/>
    <property type="match status" value="1"/>
</dbReference>
<feature type="transmembrane region" description="Helical" evidence="3">
    <location>
        <begin position="125"/>
        <end position="143"/>
    </location>
</feature>
<evidence type="ECO:0000256" key="2">
    <source>
        <dbReference type="SAM" id="MobiDB-lite"/>
    </source>
</evidence>
<accession>A0A927G6J5</accession>
<dbReference type="GO" id="GO:0005886">
    <property type="term" value="C:plasma membrane"/>
    <property type="evidence" value="ECO:0007669"/>
    <property type="project" value="TreeGrafter"/>
</dbReference>
<feature type="transmembrane region" description="Helical" evidence="3">
    <location>
        <begin position="206"/>
        <end position="230"/>
    </location>
</feature>
<protein>
    <submittedName>
        <fullName evidence="5">Prepilin peptidase</fullName>
    </submittedName>
</protein>
<feature type="transmembrane region" description="Helical" evidence="3">
    <location>
        <begin position="68"/>
        <end position="89"/>
    </location>
</feature>
<reference evidence="5" key="2">
    <citation type="submission" date="2020-09" db="EMBL/GenBank/DDBJ databases">
        <authorList>
            <person name="Yu Y."/>
        </authorList>
    </citation>
    <scope>NUCLEOTIDE SEQUENCE</scope>
    <source>
        <strain evidence="5">KCTC 49039</strain>
    </source>
</reference>
<feature type="domain" description="Prepilin type IV endopeptidase peptidase" evidence="4">
    <location>
        <begin position="80"/>
        <end position="190"/>
    </location>
</feature>
<feature type="transmembrane region" description="Helical" evidence="3">
    <location>
        <begin position="175"/>
        <end position="194"/>
    </location>
</feature>
<dbReference type="InterPro" id="IPR050882">
    <property type="entry name" value="Prepilin_peptidase/N-MTase"/>
</dbReference>
<dbReference type="GO" id="GO:0004190">
    <property type="term" value="F:aspartic-type endopeptidase activity"/>
    <property type="evidence" value="ECO:0007669"/>
    <property type="project" value="InterPro"/>
</dbReference>
<feature type="region of interest" description="Disordered" evidence="2">
    <location>
        <begin position="1"/>
        <end position="36"/>
    </location>
</feature>
<dbReference type="Gene3D" id="1.20.120.1220">
    <property type="match status" value="1"/>
</dbReference>
<evidence type="ECO:0000256" key="3">
    <source>
        <dbReference type="SAM" id="Phobius"/>
    </source>
</evidence>
<dbReference type="InterPro" id="IPR000045">
    <property type="entry name" value="Prepilin_IV_endopep_pep"/>
</dbReference>
<comment type="caution">
    <text evidence="5">The sequence shown here is derived from an EMBL/GenBank/DDBJ whole genome shotgun (WGS) entry which is preliminary data.</text>
</comment>
<dbReference type="Proteomes" id="UP000610846">
    <property type="component" value="Unassembled WGS sequence"/>
</dbReference>
<feature type="compositionally biased region" description="Low complexity" evidence="2">
    <location>
        <begin position="10"/>
        <end position="20"/>
    </location>
</feature>
<evidence type="ECO:0000313" key="6">
    <source>
        <dbReference type="Proteomes" id="UP000610846"/>
    </source>
</evidence>
<proteinExistence type="inferred from homology"/>
<comment type="similarity">
    <text evidence="1">Belongs to the peptidase A24 family.</text>
</comment>
<dbReference type="Pfam" id="PF01478">
    <property type="entry name" value="Peptidase_A24"/>
    <property type="match status" value="1"/>
</dbReference>
<keyword evidence="3" id="KW-1133">Transmembrane helix</keyword>
<gene>
    <name evidence="5" type="ORF">IF651_02245</name>
</gene>
<keyword evidence="6" id="KW-1185">Reference proteome</keyword>
<keyword evidence="3" id="KW-0472">Membrane</keyword>
<organism evidence="5 6">
    <name type="scientific">Cellulosimicrobium arenosum</name>
    <dbReference type="NCBI Taxonomy" id="2708133"/>
    <lineage>
        <taxon>Bacteria</taxon>
        <taxon>Bacillati</taxon>
        <taxon>Actinomycetota</taxon>
        <taxon>Actinomycetes</taxon>
        <taxon>Micrococcales</taxon>
        <taxon>Promicromonosporaceae</taxon>
        <taxon>Cellulosimicrobium</taxon>
    </lineage>
</organism>
<sequence length="231" mass="22587">MGDGTRSDRAATAAAAAMPPGAGGSTADGDAPARRGVRSEARIAGRTGLVLAVGAALATGAWCAMTGVPGVGAAAALVLVAVAGALLAVIDARTHRLPDVLVLRSWVAVLVLLALGALVHGTPTTLGRAALGGAVAFCAYAALRLAYPPGLGFGDVKLAGPLGTALAGLGWAELAVGLLLPFLLGGVWSLVLLASRRADRRTAVPFGPFMVLGGALGAVVGPTVVSAYALT</sequence>
<dbReference type="EMBL" id="JACYHB010000001">
    <property type="protein sequence ID" value="MBD8077881.1"/>
    <property type="molecule type" value="Genomic_DNA"/>
</dbReference>
<reference evidence="5" key="1">
    <citation type="journal article" date="2018" name="Curr. Microbiol.">
        <title>Cellulosimicrobium arenosum sp. nov., Isolated from Marine Sediment Sand.</title>
        <authorList>
            <person name="Oh M."/>
            <person name="Kim J.H."/>
            <person name="Yoon J.H."/>
            <person name="Schumann P."/>
            <person name="Kim W."/>
        </authorList>
    </citation>
    <scope>NUCLEOTIDE SEQUENCE</scope>
    <source>
        <strain evidence="5">KCTC 49039</strain>
    </source>
</reference>
<name>A0A927G6J5_9MICO</name>
<evidence type="ECO:0000313" key="5">
    <source>
        <dbReference type="EMBL" id="MBD8077881.1"/>
    </source>
</evidence>
<evidence type="ECO:0000259" key="4">
    <source>
        <dbReference type="Pfam" id="PF01478"/>
    </source>
</evidence>
<feature type="transmembrane region" description="Helical" evidence="3">
    <location>
        <begin position="101"/>
        <end position="119"/>
    </location>
</feature>
<dbReference type="RefSeq" id="WP_191827424.1">
    <property type="nucleotide sequence ID" value="NZ_JACYHB010000001.1"/>
</dbReference>
<dbReference type="AlphaFoldDB" id="A0A927G6J5"/>
<dbReference type="PANTHER" id="PTHR30487">
    <property type="entry name" value="TYPE 4 PREPILIN-LIKE PROTEINS LEADER PEPTIDE-PROCESSING ENZYME"/>
    <property type="match status" value="1"/>
</dbReference>
<dbReference type="GO" id="GO:0006465">
    <property type="term" value="P:signal peptide processing"/>
    <property type="evidence" value="ECO:0007669"/>
    <property type="project" value="TreeGrafter"/>
</dbReference>